<organism evidence="2 3">
    <name type="scientific">Pristionchus entomophagus</name>
    <dbReference type="NCBI Taxonomy" id="358040"/>
    <lineage>
        <taxon>Eukaryota</taxon>
        <taxon>Metazoa</taxon>
        <taxon>Ecdysozoa</taxon>
        <taxon>Nematoda</taxon>
        <taxon>Chromadorea</taxon>
        <taxon>Rhabditida</taxon>
        <taxon>Rhabditina</taxon>
        <taxon>Diplogasteromorpha</taxon>
        <taxon>Diplogasteroidea</taxon>
        <taxon>Neodiplogasteridae</taxon>
        <taxon>Pristionchus</taxon>
    </lineage>
</organism>
<dbReference type="InterPro" id="IPR053220">
    <property type="entry name" value="Nematode_rcpt-like_serp_H"/>
</dbReference>
<dbReference type="InterPro" id="IPR019422">
    <property type="entry name" value="7TM_GPCR_serpentine_rcpt_Srh"/>
</dbReference>
<keyword evidence="1" id="KW-1133">Transmembrane helix</keyword>
<evidence type="ECO:0000313" key="3">
    <source>
        <dbReference type="Proteomes" id="UP001432027"/>
    </source>
</evidence>
<feature type="transmembrane region" description="Helical" evidence="1">
    <location>
        <begin position="12"/>
        <end position="37"/>
    </location>
</feature>
<gene>
    <name evidence="2" type="ORF">PENTCL1PPCAC_14172</name>
</gene>
<proteinExistence type="predicted"/>
<dbReference type="EMBL" id="BTSX01000004">
    <property type="protein sequence ID" value="GMS91997.1"/>
    <property type="molecule type" value="Genomic_DNA"/>
</dbReference>
<dbReference type="PANTHER" id="PTHR22941">
    <property type="entry name" value="SERPENTINE RECEPTOR"/>
    <property type="match status" value="1"/>
</dbReference>
<sequence>MTIFPPLEKQDLIFLVLLIVFCFSFVLHAIALLCLLKPTPPNQANIRKYLIYIHVLLVLSDVHMGVVFEPIPLFPALAGYGIGIVCRLGVPVQVQTGITVLLIANVGVAVLLCIIFRHQSILPAGHAIKVRKNVARLIHWSLIFTFSAPPLLYAISLQDPQESE</sequence>
<keyword evidence="1" id="KW-0812">Transmembrane</keyword>
<dbReference type="AlphaFoldDB" id="A0AAV5TCE0"/>
<protein>
    <recommendedName>
        <fullName evidence="4">G protein-coupled receptor</fullName>
    </recommendedName>
</protein>
<dbReference type="Pfam" id="PF10318">
    <property type="entry name" value="7TM_GPCR_Srh"/>
    <property type="match status" value="1"/>
</dbReference>
<feature type="transmembrane region" description="Helical" evidence="1">
    <location>
        <begin position="137"/>
        <end position="155"/>
    </location>
</feature>
<feature type="transmembrane region" description="Helical" evidence="1">
    <location>
        <begin position="97"/>
        <end position="116"/>
    </location>
</feature>
<keyword evidence="3" id="KW-1185">Reference proteome</keyword>
<comment type="caution">
    <text evidence="2">The sequence shown here is derived from an EMBL/GenBank/DDBJ whole genome shotgun (WGS) entry which is preliminary data.</text>
</comment>
<evidence type="ECO:0000256" key="1">
    <source>
        <dbReference type="SAM" id="Phobius"/>
    </source>
</evidence>
<feature type="transmembrane region" description="Helical" evidence="1">
    <location>
        <begin position="49"/>
        <end position="68"/>
    </location>
</feature>
<name>A0AAV5TCE0_9BILA</name>
<reference evidence="2" key="1">
    <citation type="submission" date="2023-10" db="EMBL/GenBank/DDBJ databases">
        <title>Genome assembly of Pristionchus species.</title>
        <authorList>
            <person name="Yoshida K."/>
            <person name="Sommer R.J."/>
        </authorList>
    </citation>
    <scope>NUCLEOTIDE SEQUENCE</scope>
    <source>
        <strain evidence="2">RS0144</strain>
    </source>
</reference>
<dbReference type="Proteomes" id="UP001432027">
    <property type="component" value="Unassembled WGS sequence"/>
</dbReference>
<accession>A0AAV5TCE0</accession>
<keyword evidence="1" id="KW-0472">Membrane</keyword>
<evidence type="ECO:0000313" key="2">
    <source>
        <dbReference type="EMBL" id="GMS91997.1"/>
    </source>
</evidence>
<dbReference type="PANTHER" id="PTHR22941:SF26">
    <property type="entry name" value="SERPENTINE RECEPTOR, CLASS H"/>
    <property type="match status" value="1"/>
</dbReference>
<evidence type="ECO:0008006" key="4">
    <source>
        <dbReference type="Google" id="ProtNLM"/>
    </source>
</evidence>